<sequence>MADRETQYVTLVNDNPPSPSSSSLLSPRRKVERGWLKVRQSAHRFWMLEVLASALSLLIFMTILVALYYLDNSIYSNASGTQGNETRRPHIFPILAFSSAVMRATMLLPVATAIGQLKWSWFRSPRRLIDIERFDEAARGILGSAKLFFYLRFRNLAAMGAALTILALPIDALIQSAIRMPTKVELVNNLRNLSPEFMEAQNETFLERAVSYTKWQTMTDATDVWPETAMVNAIQYGLGFINGPSDYVKTQTIVDCPTGYCDFTKAQTLSVGYECMYRDDIVYVPRKGNMAPYQTLPGTDLRLYVEGYRGVTRQRIVAATYSQYPVPEPILDYPMEYFDNDPLLKIKVPLIARTSMMFNWINATGQKALRSTYAMDCALFWKVRTMEMNEYAWRRSALPLLFHGLEDHERFAQGDVRDFKVMQDAAKEIRVRLTEHVDENGARLTTQK</sequence>
<evidence type="ECO:0000313" key="4">
    <source>
        <dbReference type="Proteomes" id="UP000758155"/>
    </source>
</evidence>
<dbReference type="AlphaFoldDB" id="A0A9P5C0P7"/>
<feature type="transmembrane region" description="Helical" evidence="2">
    <location>
        <begin position="45"/>
        <end position="70"/>
    </location>
</feature>
<comment type="caution">
    <text evidence="3">The sequence shown here is derived from an EMBL/GenBank/DDBJ whole genome shotgun (WGS) entry which is preliminary data.</text>
</comment>
<keyword evidence="2" id="KW-1133">Transmembrane helix</keyword>
<keyword evidence="2" id="KW-0472">Membrane</keyword>
<gene>
    <name evidence="3" type="ORF">E8E12_008772</name>
</gene>
<dbReference type="InterPro" id="IPR021514">
    <property type="entry name" value="DUF3176"/>
</dbReference>
<organism evidence="3 4">
    <name type="scientific">Didymella heteroderae</name>
    <dbReference type="NCBI Taxonomy" id="1769908"/>
    <lineage>
        <taxon>Eukaryota</taxon>
        <taxon>Fungi</taxon>
        <taxon>Dikarya</taxon>
        <taxon>Ascomycota</taxon>
        <taxon>Pezizomycotina</taxon>
        <taxon>Dothideomycetes</taxon>
        <taxon>Pleosporomycetidae</taxon>
        <taxon>Pleosporales</taxon>
        <taxon>Pleosporineae</taxon>
        <taxon>Didymellaceae</taxon>
        <taxon>Didymella</taxon>
    </lineage>
</organism>
<keyword evidence="2" id="KW-0812">Transmembrane</keyword>
<evidence type="ECO:0000313" key="3">
    <source>
        <dbReference type="EMBL" id="KAF3039580.1"/>
    </source>
</evidence>
<dbReference type="Proteomes" id="UP000758155">
    <property type="component" value="Unassembled WGS sequence"/>
</dbReference>
<feature type="transmembrane region" description="Helical" evidence="2">
    <location>
        <begin position="90"/>
        <end position="117"/>
    </location>
</feature>
<dbReference type="OrthoDB" id="5376804at2759"/>
<keyword evidence="4" id="KW-1185">Reference proteome</keyword>
<dbReference type="EMBL" id="SWKV01000030">
    <property type="protein sequence ID" value="KAF3039580.1"/>
    <property type="molecule type" value="Genomic_DNA"/>
</dbReference>
<dbReference type="Pfam" id="PF11374">
    <property type="entry name" value="DUF3176"/>
    <property type="match status" value="1"/>
</dbReference>
<feature type="transmembrane region" description="Helical" evidence="2">
    <location>
        <begin position="156"/>
        <end position="174"/>
    </location>
</feature>
<reference evidence="3" key="1">
    <citation type="submission" date="2019-04" db="EMBL/GenBank/DDBJ databases">
        <title>Sequencing of skin fungus with MAO and IRED activity.</title>
        <authorList>
            <person name="Marsaioli A.J."/>
            <person name="Bonatto J.M.C."/>
            <person name="Reis Junior O."/>
        </authorList>
    </citation>
    <scope>NUCLEOTIDE SEQUENCE</scope>
    <source>
        <strain evidence="3">28M1</strain>
    </source>
</reference>
<name>A0A9P5C0P7_9PLEO</name>
<evidence type="ECO:0000256" key="1">
    <source>
        <dbReference type="SAM" id="MobiDB-lite"/>
    </source>
</evidence>
<protein>
    <submittedName>
        <fullName evidence="3">Uncharacterized protein</fullName>
    </submittedName>
</protein>
<proteinExistence type="predicted"/>
<evidence type="ECO:0000256" key="2">
    <source>
        <dbReference type="SAM" id="Phobius"/>
    </source>
</evidence>
<dbReference type="PANTHER" id="PTHR35394">
    <property type="entry name" value="DUF3176 DOMAIN-CONTAINING PROTEIN"/>
    <property type="match status" value="1"/>
</dbReference>
<feature type="region of interest" description="Disordered" evidence="1">
    <location>
        <begin position="1"/>
        <end position="26"/>
    </location>
</feature>
<accession>A0A9P5C0P7</accession>
<dbReference type="PANTHER" id="PTHR35394:SF5">
    <property type="entry name" value="DUF3176 DOMAIN-CONTAINING PROTEIN"/>
    <property type="match status" value="1"/>
</dbReference>